<reference evidence="1" key="1">
    <citation type="submission" date="2023-09" db="UniProtKB">
        <authorList>
            <consortium name="Ensembl"/>
        </authorList>
    </citation>
    <scope>IDENTIFICATION</scope>
</reference>
<protein>
    <submittedName>
        <fullName evidence="1">Uncharacterized protein</fullName>
    </submittedName>
</protein>
<dbReference type="OMA" id="TTCGQTS"/>
<accession>A0A8C0I3M6</accession>
<dbReference type="Ensembl" id="ENSBMST00010026455.1">
    <property type="protein sequence ID" value="ENSBMSP00010024017.1"/>
    <property type="gene ID" value="ENSBMSG00010017465.1"/>
</dbReference>
<name>A0A8C0I3M6_BALMU</name>
<dbReference type="GeneTree" id="ENSGT00950000186230"/>
<proteinExistence type="predicted"/>
<dbReference type="AlphaFoldDB" id="A0A8C0I3M6"/>
<evidence type="ECO:0000313" key="1">
    <source>
        <dbReference type="Ensembl" id="ENSBMSP00010024017.1"/>
    </source>
</evidence>
<sequence>LLRSSSTTCGQTSLLKIIFSLKMLTCQHSKKKKRGQKNGCQRLQYLSLFK</sequence>
<organism evidence="1">
    <name type="scientific">Balaenoptera musculus</name>
    <name type="common">Blue whale</name>
    <dbReference type="NCBI Taxonomy" id="9771"/>
    <lineage>
        <taxon>Eukaryota</taxon>
        <taxon>Metazoa</taxon>
        <taxon>Chordata</taxon>
        <taxon>Craniata</taxon>
        <taxon>Vertebrata</taxon>
        <taxon>Euteleostomi</taxon>
        <taxon>Mammalia</taxon>
        <taxon>Eutheria</taxon>
        <taxon>Laurasiatheria</taxon>
        <taxon>Artiodactyla</taxon>
        <taxon>Whippomorpha</taxon>
        <taxon>Cetacea</taxon>
        <taxon>Mysticeti</taxon>
        <taxon>Balaenopteridae</taxon>
        <taxon>Balaenoptera</taxon>
    </lineage>
</organism>